<evidence type="ECO:0000313" key="3">
    <source>
        <dbReference type="EMBL" id="MFB9258267.1"/>
    </source>
</evidence>
<evidence type="ECO:0000313" key="4">
    <source>
        <dbReference type="Proteomes" id="UP001589700"/>
    </source>
</evidence>
<accession>A0ABV5JKM0</accession>
<name>A0ABV5JKM0_9ACTN</name>
<keyword evidence="2" id="KW-1133">Transmembrane helix</keyword>
<evidence type="ECO:0000256" key="1">
    <source>
        <dbReference type="SAM" id="MobiDB-lite"/>
    </source>
</evidence>
<proteinExistence type="predicted"/>
<comment type="caution">
    <text evidence="3">The sequence shown here is derived from an EMBL/GenBank/DDBJ whole genome shotgun (WGS) entry which is preliminary data.</text>
</comment>
<dbReference type="EMBL" id="JBHMDY010000001">
    <property type="protein sequence ID" value="MFB9258267.1"/>
    <property type="molecule type" value="Genomic_DNA"/>
</dbReference>
<keyword evidence="2" id="KW-0812">Transmembrane</keyword>
<keyword evidence="4" id="KW-1185">Reference proteome</keyword>
<protein>
    <submittedName>
        <fullName evidence="3">Uncharacterized protein</fullName>
    </submittedName>
</protein>
<evidence type="ECO:0000256" key="2">
    <source>
        <dbReference type="SAM" id="Phobius"/>
    </source>
</evidence>
<feature type="transmembrane region" description="Helical" evidence="2">
    <location>
        <begin position="134"/>
        <end position="153"/>
    </location>
</feature>
<gene>
    <name evidence="3" type="ORF">ACFFVD_00440</name>
</gene>
<sequence>MNTTHTTPLPASGGHEDDDDNATTAPPAGGHPGNDQVGFGQVGNPAQTSSFAQFGSLATASFGSASTSFGAGPQARPDHPLDTPLPYGSGFSTTQPLGYGTGPMDLGIASYGSAGGAANGAVEVADRKKSGSPVLAVAGILSMAVAVWAILGGPVITPTVLLATGLVFTVIVGLVMVVRR</sequence>
<feature type="region of interest" description="Disordered" evidence="1">
    <location>
        <begin position="1"/>
        <end position="46"/>
    </location>
</feature>
<organism evidence="3 4">
    <name type="scientific">Dietzia aerolata</name>
    <dbReference type="NCBI Taxonomy" id="595984"/>
    <lineage>
        <taxon>Bacteria</taxon>
        <taxon>Bacillati</taxon>
        <taxon>Actinomycetota</taxon>
        <taxon>Actinomycetes</taxon>
        <taxon>Mycobacteriales</taxon>
        <taxon>Dietziaceae</taxon>
        <taxon>Dietzia</taxon>
    </lineage>
</organism>
<reference evidence="3 4" key="1">
    <citation type="submission" date="2024-09" db="EMBL/GenBank/DDBJ databases">
        <authorList>
            <person name="Sun Q."/>
            <person name="Mori K."/>
        </authorList>
    </citation>
    <scope>NUCLEOTIDE SEQUENCE [LARGE SCALE GENOMIC DNA]</scope>
    <source>
        <strain evidence="3 4">CCM 7659</strain>
    </source>
</reference>
<feature type="transmembrane region" description="Helical" evidence="2">
    <location>
        <begin position="159"/>
        <end position="178"/>
    </location>
</feature>
<dbReference type="RefSeq" id="WP_182631921.1">
    <property type="nucleotide sequence ID" value="NZ_JAALDM010000098.1"/>
</dbReference>
<keyword evidence="2" id="KW-0472">Membrane</keyword>
<dbReference type="Proteomes" id="UP001589700">
    <property type="component" value="Unassembled WGS sequence"/>
</dbReference>